<name>A0AAU8MZ69_9GAMM</name>
<accession>A0AAU8MZ69</accession>
<dbReference type="EMBL" id="CP159925">
    <property type="protein sequence ID" value="XCO76522.1"/>
    <property type="molecule type" value="Genomic_DNA"/>
</dbReference>
<dbReference type="RefSeq" id="WP_363799847.1">
    <property type="nucleotide sequence ID" value="NZ_CP159925.1"/>
</dbReference>
<protein>
    <submittedName>
        <fullName evidence="1">Uncharacterized protein</fullName>
    </submittedName>
</protein>
<organism evidence="1">
    <name type="scientific">Lysobacter firmicutimachus</name>
    <dbReference type="NCBI Taxonomy" id="1792846"/>
    <lineage>
        <taxon>Bacteria</taxon>
        <taxon>Pseudomonadati</taxon>
        <taxon>Pseudomonadota</taxon>
        <taxon>Gammaproteobacteria</taxon>
        <taxon>Lysobacterales</taxon>
        <taxon>Lysobacteraceae</taxon>
        <taxon>Lysobacter</taxon>
    </lineage>
</organism>
<sequence length="354" mass="39203">MANQDLGAWNQDLATIANTPLSGRGSDSDATPLVRFQRAVMQLVVRREKQPTAEYDSHAAFVLLPRDWSGQLPSQAVRQPLLHVGQTKLTSFIHFVNVGANGHSLAYKGSDGDMMDALHASGVESLPTIVYSPQLGKSMLSFYRHGVVNAASVDVRNVNDIQPNVDTITEVINLIYKGELITPAQSQNFNVWEDAAKGWAHEDAEARVQKAVQLGLIGAFRLCSIRPEQTGKDGRTDLEIVEDFDGEANHVVHHAVLEMKVLRQKGSTGKNYTDASIAEHMDEGLKQAHSYGDGRNFRDRMLCCFDMREENSGASKVFAPLESSALKLGVVLRYWFLYRSPEHWRDCKVAKALA</sequence>
<reference evidence="1" key="1">
    <citation type="submission" date="2024-06" db="EMBL/GenBank/DDBJ databases">
        <authorList>
            <person name="Li S."/>
        </authorList>
    </citation>
    <scope>NUCLEOTIDE SEQUENCE</scope>
    <source>
        <strain evidence="1">SR10</strain>
    </source>
</reference>
<evidence type="ECO:0000313" key="1">
    <source>
        <dbReference type="EMBL" id="XCO76522.1"/>
    </source>
</evidence>
<proteinExistence type="predicted"/>
<gene>
    <name evidence="1" type="ORF">ABU614_06980</name>
</gene>
<dbReference type="AlphaFoldDB" id="A0AAU8MZ69"/>